<dbReference type="Proteomes" id="UP000324748">
    <property type="component" value="Unassembled WGS sequence"/>
</dbReference>
<dbReference type="AlphaFoldDB" id="A0A5B0MXK5"/>
<feature type="region of interest" description="Disordered" evidence="1">
    <location>
        <begin position="1"/>
        <end position="26"/>
    </location>
</feature>
<comment type="caution">
    <text evidence="2">The sequence shown here is derived from an EMBL/GenBank/DDBJ whole genome shotgun (WGS) entry which is preliminary data.</text>
</comment>
<organism evidence="2 3">
    <name type="scientific">Puccinia graminis f. sp. tritici</name>
    <dbReference type="NCBI Taxonomy" id="56615"/>
    <lineage>
        <taxon>Eukaryota</taxon>
        <taxon>Fungi</taxon>
        <taxon>Dikarya</taxon>
        <taxon>Basidiomycota</taxon>
        <taxon>Pucciniomycotina</taxon>
        <taxon>Pucciniomycetes</taxon>
        <taxon>Pucciniales</taxon>
        <taxon>Pucciniaceae</taxon>
        <taxon>Puccinia</taxon>
    </lineage>
</organism>
<evidence type="ECO:0000313" key="2">
    <source>
        <dbReference type="EMBL" id="KAA1081721.1"/>
    </source>
</evidence>
<evidence type="ECO:0000256" key="1">
    <source>
        <dbReference type="SAM" id="MobiDB-lite"/>
    </source>
</evidence>
<protein>
    <submittedName>
        <fullName evidence="2">Uncharacterized protein</fullName>
    </submittedName>
</protein>
<name>A0A5B0MXK5_PUCGR</name>
<dbReference type="EMBL" id="VSWC01000129">
    <property type="protein sequence ID" value="KAA1081721.1"/>
    <property type="molecule type" value="Genomic_DNA"/>
</dbReference>
<proteinExistence type="predicted"/>
<keyword evidence="3" id="KW-1185">Reference proteome</keyword>
<reference evidence="2 3" key="1">
    <citation type="submission" date="2019-05" db="EMBL/GenBank/DDBJ databases">
        <title>Emergence of the Ug99 lineage of the wheat stem rust pathogen through somatic hybridization.</title>
        <authorList>
            <person name="Li F."/>
            <person name="Upadhyaya N.M."/>
            <person name="Sperschneider J."/>
            <person name="Matny O."/>
            <person name="Nguyen-Phuc H."/>
            <person name="Mago R."/>
            <person name="Raley C."/>
            <person name="Miller M.E."/>
            <person name="Silverstein K.A.T."/>
            <person name="Henningsen E."/>
            <person name="Hirsch C.D."/>
            <person name="Visser B."/>
            <person name="Pretorius Z.A."/>
            <person name="Steffenson B.J."/>
            <person name="Schwessinger B."/>
            <person name="Dodds P.N."/>
            <person name="Figueroa M."/>
        </authorList>
    </citation>
    <scope>NUCLEOTIDE SEQUENCE [LARGE SCALE GENOMIC DNA]</scope>
    <source>
        <strain evidence="2">21-0</strain>
    </source>
</reference>
<sequence length="91" mass="9939">MSPRVEGPPVASARARHRAERCGAARRAPSTLSLWRARPDPAAWSPPIGVLTTRTAVIPLRALSAAFCQSQARRKVVGGRNLRTLEDLLWT</sequence>
<gene>
    <name evidence="2" type="ORF">PGT21_000174</name>
</gene>
<accession>A0A5B0MXK5</accession>
<evidence type="ECO:0000313" key="3">
    <source>
        <dbReference type="Proteomes" id="UP000324748"/>
    </source>
</evidence>